<feature type="region of interest" description="Disordered" evidence="3">
    <location>
        <begin position="1"/>
        <end position="20"/>
    </location>
</feature>
<name>A0A6P8YRU6_THRPL</name>
<dbReference type="InterPro" id="IPR043144">
    <property type="entry name" value="Mal/L-sulf/L-lact_DH-like_ah"/>
</dbReference>
<keyword evidence="4" id="KW-1185">Reference proteome</keyword>
<evidence type="ECO:0000313" key="4">
    <source>
        <dbReference type="Proteomes" id="UP000515158"/>
    </source>
</evidence>
<organism evidence="5">
    <name type="scientific">Thrips palmi</name>
    <name type="common">Melon thrips</name>
    <dbReference type="NCBI Taxonomy" id="161013"/>
    <lineage>
        <taxon>Eukaryota</taxon>
        <taxon>Metazoa</taxon>
        <taxon>Ecdysozoa</taxon>
        <taxon>Arthropoda</taxon>
        <taxon>Hexapoda</taxon>
        <taxon>Insecta</taxon>
        <taxon>Pterygota</taxon>
        <taxon>Neoptera</taxon>
        <taxon>Paraneoptera</taxon>
        <taxon>Thysanoptera</taxon>
        <taxon>Terebrantia</taxon>
        <taxon>Thripoidea</taxon>
        <taxon>Thripidae</taxon>
        <taxon>Thrips</taxon>
    </lineage>
</organism>
<proteinExistence type="inferred from homology"/>
<dbReference type="AlphaFoldDB" id="A0A6P8YRU6"/>
<dbReference type="Proteomes" id="UP000515158">
    <property type="component" value="Unplaced"/>
</dbReference>
<dbReference type="Gene3D" id="3.30.1370.60">
    <property type="entry name" value="Hypothetical oxidoreductase yiak, domain 2"/>
    <property type="match status" value="1"/>
</dbReference>
<dbReference type="InterPro" id="IPR043143">
    <property type="entry name" value="Mal/L-sulf/L-lact_DH-like_NADP"/>
</dbReference>
<protein>
    <submittedName>
        <fullName evidence="5">Uncharacterized oxidoreductase YjmC isoform X1</fullName>
    </submittedName>
</protein>
<dbReference type="RefSeq" id="XP_034236807.1">
    <property type="nucleotide sequence ID" value="XM_034380916.1"/>
</dbReference>
<accession>A0A6P8YRU6</accession>
<keyword evidence="2" id="KW-0560">Oxidoreductase</keyword>
<sequence length="406" mass="42566">MAAEGAGGVKPSQTASMPAPALRGAAGRLTRGCVHRAELVRHASCSVQADRGGAVIAVAEVRRFIADAMKAVGTAPDRAHLLADVLVEADYRGHYSHGLNRLELYVDDVSDGSCVASADPRVLRETAATAWVDGGHGLGPVVGRFSMELALSKAKEVGVGWVVAKGSNHYGIAGWYSMLALERKMLGMSFTNTSPLVSPTRSKKAALGTNPISVAVPAGKDSYVLDMATTAAALGKIEMQRRRGQPLPVGWAQGPDGAVTTDADLAYKTQCLMPLGGAEDSAGYKGYGLALMVETFCGLLSGSAYGPDVRRWGSSGETANLGQCFIALDPAAFAPGFEDRAADLIGKLRSMEPADPAKPVLVPGDPERAHMEHVDQQGGVRYVAQQVESSEKLAQRLQITPMKVLA</sequence>
<dbReference type="PANTHER" id="PTHR11091">
    <property type="entry name" value="OXIDOREDUCTASE-RELATED"/>
    <property type="match status" value="1"/>
</dbReference>
<evidence type="ECO:0000256" key="1">
    <source>
        <dbReference type="ARBA" id="ARBA00006056"/>
    </source>
</evidence>
<evidence type="ECO:0000256" key="3">
    <source>
        <dbReference type="SAM" id="MobiDB-lite"/>
    </source>
</evidence>
<dbReference type="OrthoDB" id="7881616at2759"/>
<reference evidence="5" key="1">
    <citation type="submission" date="2025-08" db="UniProtKB">
        <authorList>
            <consortium name="RefSeq"/>
        </authorList>
    </citation>
    <scope>IDENTIFICATION</scope>
    <source>
        <tissue evidence="5">Total insect</tissue>
    </source>
</reference>
<dbReference type="KEGG" id="tpal:117642606"/>
<dbReference type="GO" id="GO:0016491">
    <property type="term" value="F:oxidoreductase activity"/>
    <property type="evidence" value="ECO:0007669"/>
    <property type="project" value="UniProtKB-KW"/>
</dbReference>
<dbReference type="SUPFAM" id="SSF89733">
    <property type="entry name" value="L-sulfolactate dehydrogenase-like"/>
    <property type="match status" value="1"/>
</dbReference>
<dbReference type="InterPro" id="IPR003767">
    <property type="entry name" value="Malate/L-lactate_DH-like"/>
</dbReference>
<dbReference type="Pfam" id="PF02615">
    <property type="entry name" value="Ldh_2"/>
    <property type="match status" value="1"/>
</dbReference>
<evidence type="ECO:0000313" key="5">
    <source>
        <dbReference type="RefSeq" id="XP_034236807.1"/>
    </source>
</evidence>
<dbReference type="GeneID" id="117642606"/>
<dbReference type="PANTHER" id="PTHR11091:SF0">
    <property type="entry name" value="MALATE DEHYDROGENASE"/>
    <property type="match status" value="1"/>
</dbReference>
<evidence type="ECO:0000256" key="2">
    <source>
        <dbReference type="ARBA" id="ARBA00023002"/>
    </source>
</evidence>
<dbReference type="Gene3D" id="1.10.1530.10">
    <property type="match status" value="1"/>
</dbReference>
<comment type="similarity">
    <text evidence="1">Belongs to the LDH2/MDH2 oxidoreductase family.</text>
</comment>
<gene>
    <name evidence="5" type="primary">LOC117642606</name>
</gene>
<dbReference type="InParanoid" id="A0A6P8YRU6"/>
<dbReference type="InterPro" id="IPR036111">
    <property type="entry name" value="Mal/L-sulfo/L-lacto_DH-like_sf"/>
</dbReference>